<dbReference type="InterPro" id="IPR029063">
    <property type="entry name" value="SAM-dependent_MTases_sf"/>
</dbReference>
<dbReference type="SMART" id="SM00650">
    <property type="entry name" value="rADc"/>
    <property type="match status" value="1"/>
</dbReference>
<keyword evidence="6 7" id="KW-0694">RNA-binding</keyword>
<keyword evidence="4 7" id="KW-0808">Transferase</keyword>
<dbReference type="GO" id="GO:0005829">
    <property type="term" value="C:cytosol"/>
    <property type="evidence" value="ECO:0007669"/>
    <property type="project" value="TreeGrafter"/>
</dbReference>
<gene>
    <name evidence="7 10" type="primary">rsmA</name>
    <name evidence="7" type="synonym">ksgA</name>
    <name evidence="10" type="ORF">ENT77_03170</name>
</gene>
<evidence type="ECO:0000259" key="9">
    <source>
        <dbReference type="SMART" id="SM00650"/>
    </source>
</evidence>
<dbReference type="SUPFAM" id="SSF53335">
    <property type="entry name" value="S-adenosyl-L-methionine-dependent methyltransferases"/>
    <property type="match status" value="1"/>
</dbReference>
<dbReference type="InterPro" id="IPR020596">
    <property type="entry name" value="rRNA_Ade_Mease_Trfase_CS"/>
</dbReference>
<dbReference type="InterPro" id="IPR011530">
    <property type="entry name" value="rRNA_adenine_dimethylase"/>
</dbReference>
<dbReference type="CDD" id="cd02440">
    <property type="entry name" value="AdoMet_MTases"/>
    <property type="match status" value="1"/>
</dbReference>
<evidence type="ECO:0000256" key="3">
    <source>
        <dbReference type="ARBA" id="ARBA00022603"/>
    </source>
</evidence>
<evidence type="ECO:0000256" key="4">
    <source>
        <dbReference type="ARBA" id="ARBA00022679"/>
    </source>
</evidence>
<comment type="catalytic activity">
    <reaction evidence="7">
        <text>adenosine(1518)/adenosine(1519) in 16S rRNA + 4 S-adenosyl-L-methionine = N(6)-dimethyladenosine(1518)/N(6)-dimethyladenosine(1519) in 16S rRNA + 4 S-adenosyl-L-homocysteine + 4 H(+)</text>
        <dbReference type="Rhea" id="RHEA:19609"/>
        <dbReference type="Rhea" id="RHEA-COMP:10232"/>
        <dbReference type="Rhea" id="RHEA-COMP:10233"/>
        <dbReference type="ChEBI" id="CHEBI:15378"/>
        <dbReference type="ChEBI" id="CHEBI:57856"/>
        <dbReference type="ChEBI" id="CHEBI:59789"/>
        <dbReference type="ChEBI" id="CHEBI:74411"/>
        <dbReference type="ChEBI" id="CHEBI:74493"/>
        <dbReference type="EC" id="2.1.1.182"/>
    </reaction>
</comment>
<dbReference type="PANTHER" id="PTHR11727:SF7">
    <property type="entry name" value="DIMETHYLADENOSINE TRANSFERASE-RELATED"/>
    <property type="match status" value="1"/>
</dbReference>
<keyword evidence="3 7" id="KW-0489">Methyltransferase</keyword>
<dbReference type="InterPro" id="IPR001737">
    <property type="entry name" value="KsgA/Erm"/>
</dbReference>
<reference evidence="10" key="1">
    <citation type="journal article" date="2020" name="mSystems">
        <title>Genome- and Community-Level Interaction Insights into Carbon Utilization and Element Cycling Functions of Hydrothermarchaeota in Hydrothermal Sediment.</title>
        <authorList>
            <person name="Zhou Z."/>
            <person name="Liu Y."/>
            <person name="Xu W."/>
            <person name="Pan J."/>
            <person name="Luo Z.H."/>
            <person name="Li M."/>
        </authorList>
    </citation>
    <scope>NUCLEOTIDE SEQUENCE [LARGE SCALE GENOMIC DNA]</scope>
    <source>
        <strain evidence="10">SpSt-609</strain>
    </source>
</reference>
<feature type="binding site" evidence="7 8">
    <location>
        <position position="94"/>
    </location>
    <ligand>
        <name>S-adenosyl-L-methionine</name>
        <dbReference type="ChEBI" id="CHEBI:59789"/>
    </ligand>
</feature>
<dbReference type="Pfam" id="PF00398">
    <property type="entry name" value="RrnaAD"/>
    <property type="match status" value="1"/>
</dbReference>
<sequence length="286" mass="32583">MKTSDYLKKYGITLKKSLGQNFLANDDYARRIVEAVGVKSDDVVLEIGAGAGTLTIALARTGAQIFAVEIDNRLKPILEERLSGFKNVELVFEDFLRLDLSFLPKFYRCVSNIPYYITAPIIKKLLFTDFSDLVLMVQREVGDRLAEKPGSSNRGFLSVVVQTIGTVERVLTVPRSAFVPNPEVESVVLRIRKRETVPFQNHEELFDFWDFVSKSFSRKRKTITNNLKSFVPLENLASVLGPIPGNLRPEELSEDDFVQMWQRYREIFRDCVVEGREVNDSPHSGR</sequence>
<dbReference type="Gene3D" id="3.40.50.150">
    <property type="entry name" value="Vaccinia Virus protein VP39"/>
    <property type="match status" value="1"/>
</dbReference>
<evidence type="ECO:0000256" key="8">
    <source>
        <dbReference type="PROSITE-ProRule" id="PRU01026"/>
    </source>
</evidence>
<evidence type="ECO:0000256" key="1">
    <source>
        <dbReference type="ARBA" id="ARBA00022490"/>
    </source>
</evidence>
<dbReference type="InterPro" id="IPR023165">
    <property type="entry name" value="rRNA_Ade_diMease-like_C"/>
</dbReference>
<name>A0A7C4CEY7_9BACT</name>
<dbReference type="AlphaFoldDB" id="A0A7C4CEY7"/>
<evidence type="ECO:0000256" key="2">
    <source>
        <dbReference type="ARBA" id="ARBA00022552"/>
    </source>
</evidence>
<dbReference type="PROSITE" id="PS51689">
    <property type="entry name" value="SAM_RNA_A_N6_MT"/>
    <property type="match status" value="1"/>
</dbReference>
<comment type="caution">
    <text evidence="10">The sequence shown here is derived from an EMBL/GenBank/DDBJ whole genome shotgun (WGS) entry which is preliminary data.</text>
</comment>
<dbReference type="EC" id="2.1.1.182" evidence="7"/>
<evidence type="ECO:0000256" key="6">
    <source>
        <dbReference type="ARBA" id="ARBA00022884"/>
    </source>
</evidence>
<feature type="binding site" evidence="7 8">
    <location>
        <position position="48"/>
    </location>
    <ligand>
        <name>S-adenosyl-L-methionine</name>
        <dbReference type="ChEBI" id="CHEBI:59789"/>
    </ligand>
</feature>
<feature type="binding site" evidence="7 8">
    <location>
        <position position="23"/>
    </location>
    <ligand>
        <name>S-adenosyl-L-methionine</name>
        <dbReference type="ChEBI" id="CHEBI:59789"/>
    </ligand>
</feature>
<feature type="domain" description="Ribosomal RNA adenine methylase transferase N-terminal" evidence="9">
    <location>
        <begin position="28"/>
        <end position="195"/>
    </location>
</feature>
<keyword evidence="2 7" id="KW-0698">rRNA processing</keyword>
<organism evidence="10">
    <name type="scientific">Fervidobacterium thailandense</name>
    <dbReference type="NCBI Taxonomy" id="1008305"/>
    <lineage>
        <taxon>Bacteria</taxon>
        <taxon>Thermotogati</taxon>
        <taxon>Thermotogota</taxon>
        <taxon>Thermotogae</taxon>
        <taxon>Thermotogales</taxon>
        <taxon>Fervidobacteriaceae</taxon>
        <taxon>Fervidobacterium</taxon>
    </lineage>
</organism>
<dbReference type="PROSITE" id="PS01131">
    <property type="entry name" value="RRNA_A_DIMETH"/>
    <property type="match status" value="1"/>
</dbReference>
<protein>
    <recommendedName>
        <fullName evidence="7">Ribosomal RNA small subunit methyltransferase A</fullName>
        <ecNumber evidence="7">2.1.1.182</ecNumber>
    </recommendedName>
    <alternativeName>
        <fullName evidence="7">16S rRNA (adenine(1518)-N(6)/adenine(1519)-N(6))-dimethyltransferase</fullName>
    </alternativeName>
    <alternativeName>
        <fullName evidence="7">16S rRNA dimethyladenosine transferase</fullName>
    </alternativeName>
    <alternativeName>
        <fullName evidence="7">16S rRNA dimethylase</fullName>
    </alternativeName>
    <alternativeName>
        <fullName evidence="7">S-adenosylmethionine-6-N', N'-adenosyl(rRNA) dimethyltransferase</fullName>
    </alternativeName>
</protein>
<accession>A0A7C4CEY7</accession>
<dbReference type="HAMAP" id="MF_00607">
    <property type="entry name" value="16SrRNA_methyltr_A"/>
    <property type="match status" value="1"/>
</dbReference>
<comment type="function">
    <text evidence="7">Specifically dimethylates two adjacent adenosines (A1518 and A1519) in the loop of a conserved hairpin near the 3'-end of 16S rRNA in the 30S particle. May play a critical role in biogenesis of 30S subunits.</text>
</comment>
<comment type="subcellular location">
    <subcellularLocation>
        <location evidence="7">Cytoplasm</location>
    </subcellularLocation>
</comment>
<comment type="similarity">
    <text evidence="7">Belongs to the class I-like SAM-binding methyltransferase superfamily. rRNA adenine N(6)-methyltransferase family. RsmA subfamily.</text>
</comment>
<feature type="binding site" evidence="7 8">
    <location>
        <position position="21"/>
    </location>
    <ligand>
        <name>S-adenosyl-L-methionine</name>
        <dbReference type="ChEBI" id="CHEBI:59789"/>
    </ligand>
</feature>
<feature type="binding site" evidence="7 8">
    <location>
        <position position="112"/>
    </location>
    <ligand>
        <name>S-adenosyl-L-methionine</name>
        <dbReference type="ChEBI" id="CHEBI:59789"/>
    </ligand>
</feature>
<dbReference type="Gene3D" id="1.10.8.100">
    <property type="entry name" value="Ribosomal RNA adenine dimethylase-like, domain 2"/>
    <property type="match status" value="1"/>
</dbReference>
<proteinExistence type="inferred from homology"/>
<keyword evidence="5 7" id="KW-0949">S-adenosyl-L-methionine</keyword>
<feature type="binding site" evidence="7 8">
    <location>
        <position position="69"/>
    </location>
    <ligand>
        <name>S-adenosyl-L-methionine</name>
        <dbReference type="ChEBI" id="CHEBI:59789"/>
    </ligand>
</feature>
<keyword evidence="1 7" id="KW-0963">Cytoplasm</keyword>
<evidence type="ECO:0000256" key="5">
    <source>
        <dbReference type="ARBA" id="ARBA00022691"/>
    </source>
</evidence>
<dbReference type="EMBL" id="DSZY01000014">
    <property type="protein sequence ID" value="HGU40180.1"/>
    <property type="molecule type" value="Genomic_DNA"/>
</dbReference>
<dbReference type="InterPro" id="IPR020598">
    <property type="entry name" value="rRNA_Ade_methylase_Trfase_N"/>
</dbReference>
<dbReference type="GO" id="GO:0052908">
    <property type="term" value="F:16S rRNA (adenine(1518)-N(6)/adenine(1519)-N(6))-dimethyltransferase activity"/>
    <property type="evidence" value="ECO:0007669"/>
    <property type="project" value="UniProtKB-EC"/>
</dbReference>
<dbReference type="NCBIfam" id="TIGR00755">
    <property type="entry name" value="ksgA"/>
    <property type="match status" value="1"/>
</dbReference>
<dbReference type="PANTHER" id="PTHR11727">
    <property type="entry name" value="DIMETHYLADENOSINE TRANSFERASE"/>
    <property type="match status" value="1"/>
</dbReference>
<evidence type="ECO:0000313" key="10">
    <source>
        <dbReference type="EMBL" id="HGU40180.1"/>
    </source>
</evidence>
<evidence type="ECO:0000256" key="7">
    <source>
        <dbReference type="HAMAP-Rule" id="MF_00607"/>
    </source>
</evidence>
<dbReference type="GO" id="GO:0003723">
    <property type="term" value="F:RNA binding"/>
    <property type="evidence" value="ECO:0007669"/>
    <property type="project" value="UniProtKB-UniRule"/>
</dbReference>